<evidence type="ECO:0000256" key="2">
    <source>
        <dbReference type="ARBA" id="ARBA00023002"/>
    </source>
</evidence>
<dbReference type="SUPFAM" id="SSF51735">
    <property type="entry name" value="NAD(P)-binding Rossmann-fold domains"/>
    <property type="match status" value="1"/>
</dbReference>
<evidence type="ECO:0000256" key="3">
    <source>
        <dbReference type="ARBA" id="ARBA00070796"/>
    </source>
</evidence>
<dbReference type="InterPro" id="IPR013149">
    <property type="entry name" value="ADH-like_C"/>
</dbReference>
<name>A0A2R5G6C4_9STRA</name>
<dbReference type="GO" id="GO:0008270">
    <property type="term" value="F:zinc ion binding"/>
    <property type="evidence" value="ECO:0007669"/>
    <property type="project" value="InterPro"/>
</dbReference>
<organism evidence="5 6">
    <name type="scientific">Hondaea fermentalgiana</name>
    <dbReference type="NCBI Taxonomy" id="2315210"/>
    <lineage>
        <taxon>Eukaryota</taxon>
        <taxon>Sar</taxon>
        <taxon>Stramenopiles</taxon>
        <taxon>Bigyra</taxon>
        <taxon>Labyrinthulomycetes</taxon>
        <taxon>Thraustochytrida</taxon>
        <taxon>Thraustochytriidae</taxon>
        <taxon>Hondaea</taxon>
    </lineage>
</organism>
<dbReference type="SMART" id="SM00829">
    <property type="entry name" value="PKS_ER"/>
    <property type="match status" value="1"/>
</dbReference>
<dbReference type="InParanoid" id="A0A2R5G6C4"/>
<dbReference type="InterPro" id="IPR036291">
    <property type="entry name" value="NAD(P)-bd_dom_sf"/>
</dbReference>
<dbReference type="SUPFAM" id="SSF50129">
    <property type="entry name" value="GroES-like"/>
    <property type="match status" value="1"/>
</dbReference>
<dbReference type="CDD" id="cd05286">
    <property type="entry name" value="QOR2"/>
    <property type="match status" value="1"/>
</dbReference>
<dbReference type="InterPro" id="IPR002364">
    <property type="entry name" value="Quin_OxRdtase/zeta-crystal_CS"/>
</dbReference>
<dbReference type="Gene3D" id="3.90.180.10">
    <property type="entry name" value="Medium-chain alcohol dehydrogenases, catalytic domain"/>
    <property type="match status" value="1"/>
</dbReference>
<keyword evidence="1" id="KW-0521">NADP</keyword>
<dbReference type="PROSITE" id="PS01162">
    <property type="entry name" value="QOR_ZETA_CRYSTAL"/>
    <property type="match status" value="1"/>
</dbReference>
<dbReference type="OrthoDB" id="48317at2759"/>
<evidence type="ECO:0000313" key="6">
    <source>
        <dbReference type="Proteomes" id="UP000241890"/>
    </source>
</evidence>
<accession>A0A2R5G6C4</accession>
<dbReference type="GO" id="GO:0005829">
    <property type="term" value="C:cytosol"/>
    <property type="evidence" value="ECO:0007669"/>
    <property type="project" value="TreeGrafter"/>
</dbReference>
<dbReference type="EMBL" id="BEYU01000002">
    <property type="protein sequence ID" value="GBG23993.1"/>
    <property type="molecule type" value="Genomic_DNA"/>
</dbReference>
<dbReference type="PANTHER" id="PTHR48106:SF13">
    <property type="entry name" value="QUINONE OXIDOREDUCTASE-RELATED"/>
    <property type="match status" value="1"/>
</dbReference>
<dbReference type="InterPro" id="IPR020843">
    <property type="entry name" value="ER"/>
</dbReference>
<dbReference type="InterPro" id="IPR013154">
    <property type="entry name" value="ADH-like_N"/>
</dbReference>
<gene>
    <name evidence="5" type="ORF">FCC1311_002112</name>
</gene>
<keyword evidence="2" id="KW-0560">Oxidoreductase</keyword>
<dbReference type="FunFam" id="3.40.50.720:FF:000053">
    <property type="entry name" value="Quinone oxidoreductase 1"/>
    <property type="match status" value="1"/>
</dbReference>
<dbReference type="AlphaFoldDB" id="A0A2R5G6C4"/>
<sequence length="344" mass="36664">MQDGLPETQRAVILDGVVEKAEGLDACLKSDAEVPGVKTPLGPRQVLVRNEYAGVNFIDTYFRTGLYPKAAPFGLGQEGAGEVVGVGSEVPETFTKLGDRVVYLGNPTYCEYSAVDADMCYAVPEGVALDDLLTLAVQGLTAQYLACETYPLSSDKVCLVQAAAGGTGQILVQIAKALGATVIGTCSSGKVEVAKSVGCDLVLPYDELSQEEVVKRVKEATDGKGVHVAYDGVGKKTYKMSMQCIRKRGMLVVFGNASGATPPIDPLELTAQGSIYLTRPSLYGYLEGQEDLKRRMDMLVGWIKDGSIKVTVQEKLALEQASKAHHMLESGATKGKLLLTCNKL</sequence>
<comment type="caution">
    <text evidence="5">The sequence shown here is derived from an EMBL/GenBank/DDBJ whole genome shotgun (WGS) entry which is preliminary data.</text>
</comment>
<evidence type="ECO:0000313" key="5">
    <source>
        <dbReference type="EMBL" id="GBG23993.1"/>
    </source>
</evidence>
<dbReference type="GO" id="GO:0003960">
    <property type="term" value="F:quinone reductase (NADPH) activity"/>
    <property type="evidence" value="ECO:0007669"/>
    <property type="project" value="InterPro"/>
</dbReference>
<evidence type="ECO:0000256" key="1">
    <source>
        <dbReference type="ARBA" id="ARBA00022857"/>
    </source>
</evidence>
<dbReference type="Pfam" id="PF08240">
    <property type="entry name" value="ADH_N"/>
    <property type="match status" value="1"/>
</dbReference>
<evidence type="ECO:0000259" key="4">
    <source>
        <dbReference type="SMART" id="SM00829"/>
    </source>
</evidence>
<keyword evidence="6" id="KW-1185">Reference proteome</keyword>
<proteinExistence type="predicted"/>
<dbReference type="Proteomes" id="UP000241890">
    <property type="component" value="Unassembled WGS sequence"/>
</dbReference>
<reference evidence="5 6" key="1">
    <citation type="submission" date="2017-12" db="EMBL/GenBank/DDBJ databases">
        <title>Sequencing, de novo assembly and annotation of complete genome of a new Thraustochytrid species, strain FCC1311.</title>
        <authorList>
            <person name="Sedici K."/>
            <person name="Godart F."/>
            <person name="Aiese Cigliano R."/>
            <person name="Sanseverino W."/>
            <person name="Barakat M."/>
            <person name="Ortet P."/>
            <person name="Marechal E."/>
            <person name="Cagnac O."/>
            <person name="Amato A."/>
        </authorList>
    </citation>
    <scope>NUCLEOTIDE SEQUENCE [LARGE SCALE GENOMIC DNA]</scope>
</reference>
<dbReference type="InterPro" id="IPR011032">
    <property type="entry name" value="GroES-like_sf"/>
</dbReference>
<dbReference type="Pfam" id="PF00107">
    <property type="entry name" value="ADH_zinc_N"/>
    <property type="match status" value="1"/>
</dbReference>
<feature type="domain" description="Enoyl reductase (ER)" evidence="4">
    <location>
        <begin position="23"/>
        <end position="339"/>
    </location>
</feature>
<dbReference type="GO" id="GO:0070402">
    <property type="term" value="F:NADPH binding"/>
    <property type="evidence" value="ECO:0007669"/>
    <property type="project" value="TreeGrafter"/>
</dbReference>
<dbReference type="PANTHER" id="PTHR48106">
    <property type="entry name" value="QUINONE OXIDOREDUCTASE PIG3-RELATED"/>
    <property type="match status" value="1"/>
</dbReference>
<dbReference type="InterPro" id="IPR047618">
    <property type="entry name" value="QOR-like"/>
</dbReference>
<dbReference type="GO" id="GO:0035925">
    <property type="term" value="F:mRNA 3'-UTR AU-rich region binding"/>
    <property type="evidence" value="ECO:0007669"/>
    <property type="project" value="TreeGrafter"/>
</dbReference>
<dbReference type="Gene3D" id="3.40.50.720">
    <property type="entry name" value="NAD(P)-binding Rossmann-like Domain"/>
    <property type="match status" value="1"/>
</dbReference>
<protein>
    <recommendedName>
        <fullName evidence="3">Probable quinone oxidoreductase</fullName>
    </recommendedName>
</protein>